<dbReference type="SUPFAM" id="SSF53720">
    <property type="entry name" value="ALDH-like"/>
    <property type="match status" value="1"/>
</dbReference>
<evidence type="ECO:0000313" key="4">
    <source>
        <dbReference type="Proteomes" id="UP001208771"/>
    </source>
</evidence>
<proteinExistence type="predicted"/>
<dbReference type="InterPro" id="IPR044151">
    <property type="entry name" value="ALDH_KGSADH"/>
</dbReference>
<protein>
    <submittedName>
        <fullName evidence="3">Aldehyde dehydrogenase (NADP(+))</fullName>
    </submittedName>
</protein>
<sequence length="503" mass="53356">MSFKPHGKHLVAGEWVATDATFRSEPAHGEAYDFFTGTVELVNRAAEAAEEAFWSYGYSTREQRAAFLEAIADEIEARGEAITEIGTSETGLPAGRLEGERGRTTGQLRLFASHIRKGDYLDRRHDEALPNRKPLARPDIRLIERPVGPVAVFGASNFPLAFSTAGGDTAAALAAGCPVVVKGHSAHPGTGEIVARAIHAAIVTLGLHPGVFSLIQGGRRDVGTGLVTHPLIKAVGFTGSLAGGRALFDLCAKRPEPIPFFGELGSVNPMFILPEAAGARGEAIAKGWAGSLTMGAGQFCTNPGIAVILEAQADAFAETARAALSETGPQVMLTDGIASAYRDGRDRIAAGSGVREVMTSTCDLRNATPYLFRVSAKDWISNHALSEEVFGPLGLIVTVEDAGEMIEVAKSFEGQLTATLHLDEADTELGRRLMPVLERKAGRVLANGYPTGVEVCDAMVHGGPYPASTNFGATSVGTLSIRRFLRPVSYQNMPQDLLPEDLR</sequence>
<gene>
    <name evidence="3" type="ORF">NOF55_14535</name>
</gene>
<dbReference type="Gene3D" id="3.40.605.10">
    <property type="entry name" value="Aldehyde Dehydrogenase, Chain A, domain 1"/>
    <property type="match status" value="2"/>
</dbReference>
<dbReference type="InterPro" id="IPR016162">
    <property type="entry name" value="Ald_DH_N"/>
</dbReference>
<dbReference type="RefSeq" id="WP_306412107.1">
    <property type="nucleotide sequence ID" value="NZ_JANFPI010000004.1"/>
</dbReference>
<dbReference type="InterPro" id="IPR015590">
    <property type="entry name" value="Aldehyde_DH_dom"/>
</dbReference>
<dbReference type="InterPro" id="IPR050740">
    <property type="entry name" value="Aldehyde_DH_Superfamily"/>
</dbReference>
<reference evidence="3" key="1">
    <citation type="submission" date="2022-07" db="EMBL/GenBank/DDBJ databases">
        <title>Ectorhizobium quercum gen.nov., sp. nov.</title>
        <authorList>
            <person name="Ma T."/>
            <person name="Li Y."/>
        </authorList>
    </citation>
    <scope>NUCLEOTIDE SEQUENCE</scope>
    <source>
        <strain evidence="3">BDR2-2</strain>
    </source>
</reference>
<organism evidence="3 4">
    <name type="scientific">Ectorhizobium quercum</name>
    <dbReference type="NCBI Taxonomy" id="2965071"/>
    <lineage>
        <taxon>Bacteria</taxon>
        <taxon>Pseudomonadati</taxon>
        <taxon>Pseudomonadota</taxon>
        <taxon>Alphaproteobacteria</taxon>
        <taxon>Hyphomicrobiales</taxon>
        <taxon>Rhizobiaceae</taxon>
        <taxon>Ectorhizobium</taxon>
    </lineage>
</organism>
<dbReference type="GO" id="GO:0016620">
    <property type="term" value="F:oxidoreductase activity, acting on the aldehyde or oxo group of donors, NAD or NADP as acceptor"/>
    <property type="evidence" value="ECO:0007669"/>
    <property type="project" value="InterPro"/>
</dbReference>
<evidence type="ECO:0000313" key="3">
    <source>
        <dbReference type="EMBL" id="MCX8998328.1"/>
    </source>
</evidence>
<dbReference type="Pfam" id="PF00171">
    <property type="entry name" value="Aldedh"/>
    <property type="match status" value="1"/>
</dbReference>
<dbReference type="AlphaFoldDB" id="A0AAE3MZR3"/>
<keyword evidence="4" id="KW-1185">Reference proteome</keyword>
<dbReference type="PANTHER" id="PTHR43353">
    <property type="entry name" value="SUCCINATE-SEMIALDEHYDE DEHYDROGENASE, MITOCHONDRIAL"/>
    <property type="match status" value="1"/>
</dbReference>
<evidence type="ECO:0000259" key="2">
    <source>
        <dbReference type="Pfam" id="PF00171"/>
    </source>
</evidence>
<dbReference type="PANTHER" id="PTHR43353:SF3">
    <property type="entry name" value="ALDEHYDE DEHYDROGENASE-RELATED"/>
    <property type="match status" value="1"/>
</dbReference>
<evidence type="ECO:0000256" key="1">
    <source>
        <dbReference type="ARBA" id="ARBA00023002"/>
    </source>
</evidence>
<dbReference type="CDD" id="cd07129">
    <property type="entry name" value="ALDH_KGSADH"/>
    <property type="match status" value="1"/>
</dbReference>
<name>A0AAE3MZR3_9HYPH</name>
<dbReference type="InterPro" id="IPR016161">
    <property type="entry name" value="Ald_DH/histidinol_DH"/>
</dbReference>
<accession>A0AAE3MZR3</accession>
<feature type="domain" description="Aldehyde dehydrogenase" evidence="2">
    <location>
        <begin position="26"/>
        <end position="455"/>
    </location>
</feature>
<keyword evidence="1" id="KW-0560">Oxidoreductase</keyword>
<dbReference type="Proteomes" id="UP001208771">
    <property type="component" value="Unassembled WGS sequence"/>
</dbReference>
<comment type="caution">
    <text evidence="3">The sequence shown here is derived from an EMBL/GenBank/DDBJ whole genome shotgun (WGS) entry which is preliminary data.</text>
</comment>
<dbReference type="EMBL" id="JANFPI010000004">
    <property type="protein sequence ID" value="MCX8998328.1"/>
    <property type="molecule type" value="Genomic_DNA"/>
</dbReference>